<proteinExistence type="predicted"/>
<gene>
    <name evidence="1" type="ORF">OWV82_010942</name>
</gene>
<dbReference type="Proteomes" id="UP001164539">
    <property type="component" value="Chromosome 6"/>
</dbReference>
<keyword evidence="2" id="KW-1185">Reference proteome</keyword>
<comment type="caution">
    <text evidence="1">The sequence shown here is derived from an EMBL/GenBank/DDBJ whole genome shotgun (WGS) entry which is preliminary data.</text>
</comment>
<evidence type="ECO:0000313" key="1">
    <source>
        <dbReference type="EMBL" id="KAJ4715845.1"/>
    </source>
</evidence>
<evidence type="ECO:0000313" key="2">
    <source>
        <dbReference type="Proteomes" id="UP001164539"/>
    </source>
</evidence>
<sequence>MEGGFIPISPGEGGKTQNCSYKREVHYVPHHLLHDILLKLPTKSLLRFKTVSKNWCTKISEPDFEEFQLQRCLSKILILHQFPRLTGFDSFLYKFEDKGLRARKFAATDLLIGRGCTFPATRSCNSLILLRNSFFVRERIWRLHSDNDENWRMLNIPFPQKILPYEAVAVGGVLYWTTTGFIQSMDISREEFMGRIEVPCKRDEAYFGLMEIKGSLSLMNRASDNKLEIWVLKNEGCWIKQHKFSPSLKSAPKSHNISVGFCVAFESCKGTYLLVCYDYTTFWYSLNTEELTPIAVDESQYCSGQFCLLWLL</sequence>
<protein>
    <submittedName>
        <fullName evidence="1">F-box domain-containing protein</fullName>
    </submittedName>
</protein>
<dbReference type="EMBL" id="CM051399">
    <property type="protein sequence ID" value="KAJ4715845.1"/>
    <property type="molecule type" value="Genomic_DNA"/>
</dbReference>
<name>A0ACC1XZZ3_MELAZ</name>
<reference evidence="1 2" key="1">
    <citation type="journal article" date="2023" name="Science">
        <title>Complex scaffold remodeling in plant triterpene biosynthesis.</title>
        <authorList>
            <person name="De La Pena R."/>
            <person name="Hodgson H."/>
            <person name="Liu J.C."/>
            <person name="Stephenson M.J."/>
            <person name="Martin A.C."/>
            <person name="Owen C."/>
            <person name="Harkess A."/>
            <person name="Leebens-Mack J."/>
            <person name="Jimenez L.E."/>
            <person name="Osbourn A."/>
            <person name="Sattely E.S."/>
        </authorList>
    </citation>
    <scope>NUCLEOTIDE SEQUENCE [LARGE SCALE GENOMIC DNA]</scope>
    <source>
        <strain evidence="2">cv. JPN11</strain>
        <tissue evidence="1">Leaf</tissue>
    </source>
</reference>
<organism evidence="1 2">
    <name type="scientific">Melia azedarach</name>
    <name type="common">Chinaberry tree</name>
    <dbReference type="NCBI Taxonomy" id="155640"/>
    <lineage>
        <taxon>Eukaryota</taxon>
        <taxon>Viridiplantae</taxon>
        <taxon>Streptophyta</taxon>
        <taxon>Embryophyta</taxon>
        <taxon>Tracheophyta</taxon>
        <taxon>Spermatophyta</taxon>
        <taxon>Magnoliopsida</taxon>
        <taxon>eudicotyledons</taxon>
        <taxon>Gunneridae</taxon>
        <taxon>Pentapetalae</taxon>
        <taxon>rosids</taxon>
        <taxon>malvids</taxon>
        <taxon>Sapindales</taxon>
        <taxon>Meliaceae</taxon>
        <taxon>Melia</taxon>
    </lineage>
</organism>
<accession>A0ACC1XZZ3</accession>